<dbReference type="EMBL" id="MU795936">
    <property type="protein sequence ID" value="KAJ3804543.1"/>
    <property type="molecule type" value="Genomic_DNA"/>
</dbReference>
<sequence>MTGRTHAVPCDAFYQVSVAHDGILGPLRWCIGFDFGHTAFISLDQKIEGSQASSGKAQRGPRILQATPIKLNQRECHDEVSLGWVEVFKGEGPEHRGQVYEENMDEDLESEWQDEHDDDYLGSLTLIERQQQWIDLGSYIVHKLRRCLRRRSVLNEQLVRENARLRREVAALKGMVAVRKFAISKITVSVVAAGSYSIVFMNR</sequence>
<evidence type="ECO:0000313" key="2">
    <source>
        <dbReference type="Proteomes" id="UP001163835"/>
    </source>
</evidence>
<comment type="caution">
    <text evidence="1">The sequence shown here is derived from an EMBL/GenBank/DDBJ whole genome shotgun (WGS) entry which is preliminary data.</text>
</comment>
<name>A0ACC1TIX9_9AGAR</name>
<evidence type="ECO:0000313" key="1">
    <source>
        <dbReference type="EMBL" id="KAJ3804543.1"/>
    </source>
</evidence>
<organism evidence="1 2">
    <name type="scientific">Lentinula aff. lateritia</name>
    <dbReference type="NCBI Taxonomy" id="2804960"/>
    <lineage>
        <taxon>Eukaryota</taxon>
        <taxon>Fungi</taxon>
        <taxon>Dikarya</taxon>
        <taxon>Basidiomycota</taxon>
        <taxon>Agaricomycotina</taxon>
        <taxon>Agaricomycetes</taxon>
        <taxon>Agaricomycetidae</taxon>
        <taxon>Agaricales</taxon>
        <taxon>Marasmiineae</taxon>
        <taxon>Omphalotaceae</taxon>
        <taxon>Lentinula</taxon>
    </lineage>
</organism>
<protein>
    <submittedName>
        <fullName evidence="1">Uncharacterized protein</fullName>
    </submittedName>
</protein>
<keyword evidence="2" id="KW-1185">Reference proteome</keyword>
<reference evidence="1" key="1">
    <citation type="submission" date="2022-09" db="EMBL/GenBank/DDBJ databases">
        <title>A Global Phylogenomic Analysis of the Shiitake Genus Lentinula.</title>
        <authorList>
            <consortium name="DOE Joint Genome Institute"/>
            <person name="Sierra-Patev S."/>
            <person name="Min B."/>
            <person name="Naranjo-Ortiz M."/>
            <person name="Looney B."/>
            <person name="Konkel Z."/>
            <person name="Slot J.C."/>
            <person name="Sakamoto Y."/>
            <person name="Steenwyk J.L."/>
            <person name="Rokas A."/>
            <person name="Carro J."/>
            <person name="Camarero S."/>
            <person name="Ferreira P."/>
            <person name="Molpeceres G."/>
            <person name="Ruiz-Duenas F.J."/>
            <person name="Serrano A."/>
            <person name="Henrissat B."/>
            <person name="Drula E."/>
            <person name="Hughes K.W."/>
            <person name="Mata J.L."/>
            <person name="Ishikawa N.K."/>
            <person name="Vargas-Isla R."/>
            <person name="Ushijima S."/>
            <person name="Smith C.A."/>
            <person name="Ahrendt S."/>
            <person name="Andreopoulos W."/>
            <person name="He G."/>
            <person name="Labutti K."/>
            <person name="Lipzen A."/>
            <person name="Ng V."/>
            <person name="Riley R."/>
            <person name="Sandor L."/>
            <person name="Barry K."/>
            <person name="Martinez A.T."/>
            <person name="Xiao Y."/>
            <person name="Gibbons J.G."/>
            <person name="Terashima K."/>
            <person name="Grigoriev I.V."/>
            <person name="Hibbett D.S."/>
        </authorList>
    </citation>
    <scope>NUCLEOTIDE SEQUENCE</scope>
    <source>
        <strain evidence="1">TMI1499</strain>
    </source>
</reference>
<proteinExistence type="predicted"/>
<gene>
    <name evidence="1" type="ORF">F5876DRAFT_70546</name>
</gene>
<accession>A0ACC1TIX9</accession>
<dbReference type="Proteomes" id="UP001163835">
    <property type="component" value="Unassembled WGS sequence"/>
</dbReference>